<dbReference type="GO" id="GO:0005774">
    <property type="term" value="C:vacuolar membrane"/>
    <property type="evidence" value="ECO:0007669"/>
    <property type="project" value="TreeGrafter"/>
</dbReference>
<evidence type="ECO:0000256" key="1">
    <source>
        <dbReference type="ARBA" id="ARBA00004141"/>
    </source>
</evidence>
<feature type="transmembrane region" description="Helical" evidence="5">
    <location>
        <begin position="89"/>
        <end position="110"/>
    </location>
</feature>
<gene>
    <name evidence="7" type="ORF">FRACYDRAFT_158614</name>
</gene>
<feature type="non-terminal residue" evidence="7">
    <location>
        <position position="1"/>
    </location>
</feature>
<evidence type="ECO:0000256" key="4">
    <source>
        <dbReference type="ARBA" id="ARBA00023136"/>
    </source>
</evidence>
<reference evidence="7 8" key="1">
    <citation type="submission" date="2016-09" db="EMBL/GenBank/DDBJ databases">
        <title>Extensive genetic diversity and differential bi-allelic expression allows diatom success in the polar Southern Ocean.</title>
        <authorList>
            <consortium name="DOE Joint Genome Institute"/>
            <person name="Mock T."/>
            <person name="Otillar R.P."/>
            <person name="Strauss J."/>
            <person name="Dupont C."/>
            <person name="Frickenhaus S."/>
            <person name="Maumus F."/>
            <person name="Mcmullan M."/>
            <person name="Sanges R."/>
            <person name="Schmutz J."/>
            <person name="Toseland A."/>
            <person name="Valas R."/>
            <person name="Veluchamy A."/>
            <person name="Ward B.J."/>
            <person name="Allen A."/>
            <person name="Barry K."/>
            <person name="Falciatore A."/>
            <person name="Ferrante M."/>
            <person name="Fortunato A.E."/>
            <person name="Gloeckner G."/>
            <person name="Gruber A."/>
            <person name="Hipkin R."/>
            <person name="Janech M."/>
            <person name="Kroth P."/>
            <person name="Leese F."/>
            <person name="Lindquist E."/>
            <person name="Lyon B.R."/>
            <person name="Martin J."/>
            <person name="Mayer C."/>
            <person name="Parker M."/>
            <person name="Quesneville H."/>
            <person name="Raymond J."/>
            <person name="Uhlig C."/>
            <person name="Valentin K.U."/>
            <person name="Worden A.Z."/>
            <person name="Armbrust E.V."/>
            <person name="Bowler C."/>
            <person name="Green B."/>
            <person name="Moulton V."/>
            <person name="Van Oosterhout C."/>
            <person name="Grigoriev I."/>
        </authorList>
    </citation>
    <scope>NUCLEOTIDE SEQUENCE [LARGE SCALE GENOMIC DNA]</scope>
    <source>
        <strain evidence="7 8">CCMP1102</strain>
    </source>
</reference>
<dbReference type="PANTHER" id="PTHR22950:SF349">
    <property type="entry name" value="AMINO ACID TRANSPORTER TRANSMEMBRANE DOMAIN-CONTAINING PROTEIN"/>
    <property type="match status" value="1"/>
</dbReference>
<evidence type="ECO:0000256" key="2">
    <source>
        <dbReference type="ARBA" id="ARBA00022692"/>
    </source>
</evidence>
<feature type="domain" description="Amino acid transporter transmembrane" evidence="6">
    <location>
        <begin position="3"/>
        <end position="374"/>
    </location>
</feature>
<feature type="transmembrane region" description="Helical" evidence="5">
    <location>
        <begin position="217"/>
        <end position="240"/>
    </location>
</feature>
<dbReference type="AlphaFoldDB" id="A0A1E7F0B7"/>
<organism evidence="7 8">
    <name type="scientific">Fragilariopsis cylindrus CCMP1102</name>
    <dbReference type="NCBI Taxonomy" id="635003"/>
    <lineage>
        <taxon>Eukaryota</taxon>
        <taxon>Sar</taxon>
        <taxon>Stramenopiles</taxon>
        <taxon>Ochrophyta</taxon>
        <taxon>Bacillariophyta</taxon>
        <taxon>Bacillariophyceae</taxon>
        <taxon>Bacillariophycidae</taxon>
        <taxon>Bacillariales</taxon>
        <taxon>Bacillariaceae</taxon>
        <taxon>Fragilariopsis</taxon>
    </lineage>
</organism>
<feature type="transmembrane region" description="Helical" evidence="5">
    <location>
        <begin position="184"/>
        <end position="205"/>
    </location>
</feature>
<feature type="transmembrane region" description="Helical" evidence="5">
    <location>
        <begin position="296"/>
        <end position="313"/>
    </location>
</feature>
<evidence type="ECO:0000256" key="3">
    <source>
        <dbReference type="ARBA" id="ARBA00022989"/>
    </source>
</evidence>
<keyword evidence="4 5" id="KW-0472">Membrane</keyword>
<dbReference type="PANTHER" id="PTHR22950">
    <property type="entry name" value="AMINO ACID TRANSPORTER"/>
    <property type="match status" value="1"/>
</dbReference>
<feature type="transmembrane region" description="Helical" evidence="5">
    <location>
        <begin position="147"/>
        <end position="164"/>
    </location>
</feature>
<evidence type="ECO:0000313" key="7">
    <source>
        <dbReference type="EMBL" id="OEU11710.1"/>
    </source>
</evidence>
<dbReference type="InterPro" id="IPR013057">
    <property type="entry name" value="AA_transpt_TM"/>
</dbReference>
<keyword evidence="8" id="KW-1185">Reference proteome</keyword>
<dbReference type="InParanoid" id="A0A1E7F0B7"/>
<dbReference type="GO" id="GO:0015179">
    <property type="term" value="F:L-amino acid transmembrane transporter activity"/>
    <property type="evidence" value="ECO:0007669"/>
    <property type="project" value="TreeGrafter"/>
</dbReference>
<feature type="transmembrane region" description="Helical" evidence="5">
    <location>
        <begin position="9"/>
        <end position="29"/>
    </location>
</feature>
<dbReference type="Proteomes" id="UP000095751">
    <property type="component" value="Unassembled WGS sequence"/>
</dbReference>
<name>A0A1E7F0B7_9STRA</name>
<dbReference type="EMBL" id="KV784366">
    <property type="protein sequence ID" value="OEU11710.1"/>
    <property type="molecule type" value="Genomic_DNA"/>
</dbReference>
<evidence type="ECO:0000256" key="5">
    <source>
        <dbReference type="SAM" id="Phobius"/>
    </source>
</evidence>
<evidence type="ECO:0000259" key="6">
    <source>
        <dbReference type="Pfam" id="PF01490"/>
    </source>
</evidence>
<accession>A0A1E7F0B7</accession>
<feature type="transmembrane region" description="Helical" evidence="5">
    <location>
        <begin position="260"/>
        <end position="284"/>
    </location>
</feature>
<dbReference type="Pfam" id="PF01490">
    <property type="entry name" value="Aa_trans"/>
    <property type="match status" value="1"/>
</dbReference>
<keyword evidence="2 5" id="KW-0812">Transmembrane</keyword>
<sequence>PGSASTPQVIINIIISFVGAGLLGVPNAFSKSGWLLGSITLLTVSALNVYGMLCLPQVQRVLQKQYPHEIIQSYGDLGRICLGTKGEKLIFICLGISQAGFATAYLIFISANLNSIYNWSRFIVCILCVPGLVGLVQFRDLKSLSPFSMLANGANFCALSAVLFQDYEHYTPHNDTIQKWNSDGLLYVIAITIYSMEGVGLILSLKSSCKQPKDFSFLLISTLTAISLFMVIFGSAGYWAFGDSTMAPITLNMASHWSATFVKCALCLGLYLTYPIMMFPIWTIIETPAVSNQKRFLIRSTIVCLSAIIAYAVPNFGQFLSLVGSSICTLLGFVFPSYFHLYVVGKDLPLYQKIIDSFLLVGGLSFGCLGTYQSLVAMMNGE</sequence>
<feature type="transmembrane region" description="Helical" evidence="5">
    <location>
        <begin position="357"/>
        <end position="379"/>
    </location>
</feature>
<feature type="transmembrane region" description="Helical" evidence="5">
    <location>
        <begin position="35"/>
        <end position="55"/>
    </location>
</feature>
<feature type="non-terminal residue" evidence="7">
    <location>
        <position position="382"/>
    </location>
</feature>
<feature type="transmembrane region" description="Helical" evidence="5">
    <location>
        <begin position="116"/>
        <end position="135"/>
    </location>
</feature>
<comment type="subcellular location">
    <subcellularLocation>
        <location evidence="1">Membrane</location>
        <topology evidence="1">Multi-pass membrane protein</topology>
    </subcellularLocation>
</comment>
<proteinExistence type="predicted"/>
<feature type="transmembrane region" description="Helical" evidence="5">
    <location>
        <begin position="319"/>
        <end position="345"/>
    </location>
</feature>
<evidence type="ECO:0000313" key="8">
    <source>
        <dbReference type="Proteomes" id="UP000095751"/>
    </source>
</evidence>
<dbReference type="OrthoDB" id="1684102at2759"/>
<dbReference type="KEGG" id="fcy:FRACYDRAFT_158614"/>
<keyword evidence="3 5" id="KW-1133">Transmembrane helix</keyword>
<protein>
    <submittedName>
        <fullName evidence="7">Aa_trans-domain-containing protein</fullName>
    </submittedName>
</protein>